<evidence type="ECO:0000313" key="2">
    <source>
        <dbReference type="EMBL" id="QAA76469.1"/>
    </source>
</evidence>
<dbReference type="AlphaFoldDB" id="A0A410FTI4"/>
<dbReference type="Proteomes" id="UP000287233">
    <property type="component" value="Chromosome"/>
</dbReference>
<protein>
    <recommendedName>
        <fullName evidence="1">PPC domain-containing protein</fullName>
    </recommendedName>
</protein>
<evidence type="ECO:0000313" key="3">
    <source>
        <dbReference type="Proteomes" id="UP000287233"/>
    </source>
</evidence>
<dbReference type="InterPro" id="IPR005175">
    <property type="entry name" value="PPC_dom"/>
</dbReference>
<sequence length="139" mass="14775">MIKVEAESVVVVRCQDGEGLPAVLLDPAWGSLGLVAGIGMLRDLVLGYWNGMQYVEERIPEPVELLSLQGNLGDEAGKPVLHAHVVAGRKGGEAIGGHLLSATVHNTAEIVFLRLPGVRLVRRRDPGGLLGLYPEVVKG</sequence>
<feature type="domain" description="PPC" evidence="1">
    <location>
        <begin position="1"/>
        <end position="136"/>
    </location>
</feature>
<name>A0A410FTI4_BIPS1</name>
<dbReference type="PANTHER" id="PTHR34988">
    <property type="entry name" value="PROTEIN, PUTATIVE-RELATED"/>
    <property type="match status" value="1"/>
</dbReference>
<organism evidence="2 3">
    <name type="scientific">Bipolaricaulis sibiricus</name>
    <dbReference type="NCBI Taxonomy" id="2501609"/>
    <lineage>
        <taxon>Bacteria</taxon>
        <taxon>Candidatus Bipolaricaulota</taxon>
        <taxon>Candidatus Bipolaricaulia</taxon>
        <taxon>Candidatus Bipolaricaulales</taxon>
        <taxon>Candidatus Bipolaricaulaceae</taxon>
        <taxon>Candidatus Bipolaricaulis</taxon>
    </lineage>
</organism>
<accession>A0A410FTI4</accession>
<dbReference type="CDD" id="cd11378">
    <property type="entry name" value="DUF296"/>
    <property type="match status" value="1"/>
</dbReference>
<gene>
    <name evidence="2" type="ORF">BIP78_0703</name>
</gene>
<dbReference type="Gene3D" id="3.30.1330.80">
    <property type="entry name" value="Hypothetical protein, similar to alpha- acetolactate decarboxylase, domain 2"/>
    <property type="match status" value="1"/>
</dbReference>
<reference evidence="3" key="1">
    <citation type="submission" date="2018-12" db="EMBL/GenBank/DDBJ databases">
        <title>Complete genome sequence of an uncultured bacterium of the candidate phylum Bipolaricaulota.</title>
        <authorList>
            <person name="Kadnikov V.V."/>
            <person name="Mardanov A.V."/>
            <person name="Beletsky A.V."/>
            <person name="Frank Y.A."/>
            <person name="Karnachuk O.V."/>
            <person name="Ravin N.V."/>
        </authorList>
    </citation>
    <scope>NUCLEOTIDE SEQUENCE [LARGE SCALE GENOMIC DNA]</scope>
</reference>
<dbReference type="KEGG" id="bih:BIP78_0703"/>
<dbReference type="EMBL" id="CP034928">
    <property type="protein sequence ID" value="QAA76469.1"/>
    <property type="molecule type" value="Genomic_DNA"/>
</dbReference>
<dbReference type="PROSITE" id="PS51742">
    <property type="entry name" value="PPC"/>
    <property type="match status" value="1"/>
</dbReference>
<dbReference type="SUPFAM" id="SSF117856">
    <property type="entry name" value="AF0104/ALDC/Ptd012-like"/>
    <property type="match status" value="1"/>
</dbReference>
<evidence type="ECO:0000259" key="1">
    <source>
        <dbReference type="PROSITE" id="PS51742"/>
    </source>
</evidence>
<proteinExistence type="predicted"/>
<dbReference type="Pfam" id="PF03479">
    <property type="entry name" value="PCC"/>
    <property type="match status" value="1"/>
</dbReference>
<dbReference type="PANTHER" id="PTHR34988:SF1">
    <property type="entry name" value="DNA-BINDING PROTEIN"/>
    <property type="match status" value="1"/>
</dbReference>